<dbReference type="GeneID" id="112452435"/>
<name>A0A6J1PFV6_9HYME</name>
<evidence type="ECO:0000313" key="3">
    <source>
        <dbReference type="RefSeq" id="XP_024868404.1"/>
    </source>
</evidence>
<accession>A0A6J1PFV6</accession>
<gene>
    <name evidence="3" type="primary">LOC112452435</name>
</gene>
<evidence type="ECO:0000256" key="1">
    <source>
        <dbReference type="SAM" id="Coils"/>
    </source>
</evidence>
<dbReference type="AlphaFoldDB" id="A0A6J1PFV6"/>
<dbReference type="Proteomes" id="UP000504618">
    <property type="component" value="Unplaced"/>
</dbReference>
<proteinExistence type="predicted"/>
<reference evidence="3" key="1">
    <citation type="submission" date="2025-08" db="UniProtKB">
        <authorList>
            <consortium name="RefSeq"/>
        </authorList>
    </citation>
    <scope>IDENTIFICATION</scope>
    <source>
        <tissue evidence="3">Whole body</tissue>
    </source>
</reference>
<evidence type="ECO:0000313" key="2">
    <source>
        <dbReference type="Proteomes" id="UP000504618"/>
    </source>
</evidence>
<keyword evidence="1" id="KW-0175">Coiled coil</keyword>
<sequence>MKEIHDLREDYRMIEMLWEEQKASLENRIKQLEEKVEKMENSGGEKLESRELMKKMKKMERNSELAERRRRKNNIIIKGMKVENGGKRKEKMEKFLEEKITKKKVKVDEVQDIWKEMKEKVKSAITKQKKRIIPWRLGRKEWYNKEWKERKRRLRRLMRDWKKGKIGKEEYVRERKEHKEWCNGIFHYLGDPDSQISSREKMEEI</sequence>
<organism evidence="2 3">
    <name type="scientific">Temnothorax curvispinosus</name>
    <dbReference type="NCBI Taxonomy" id="300111"/>
    <lineage>
        <taxon>Eukaryota</taxon>
        <taxon>Metazoa</taxon>
        <taxon>Ecdysozoa</taxon>
        <taxon>Arthropoda</taxon>
        <taxon>Hexapoda</taxon>
        <taxon>Insecta</taxon>
        <taxon>Pterygota</taxon>
        <taxon>Neoptera</taxon>
        <taxon>Endopterygota</taxon>
        <taxon>Hymenoptera</taxon>
        <taxon>Apocrita</taxon>
        <taxon>Aculeata</taxon>
        <taxon>Formicoidea</taxon>
        <taxon>Formicidae</taxon>
        <taxon>Myrmicinae</taxon>
        <taxon>Temnothorax</taxon>
    </lineage>
</organism>
<feature type="coiled-coil region" evidence="1">
    <location>
        <begin position="15"/>
        <end position="69"/>
    </location>
</feature>
<dbReference type="OrthoDB" id="7555247at2759"/>
<dbReference type="RefSeq" id="XP_024868404.1">
    <property type="nucleotide sequence ID" value="XM_025012636.1"/>
</dbReference>
<protein>
    <submittedName>
        <fullName evidence="3">Golgin subfamily A member 6-like protein 2</fullName>
    </submittedName>
</protein>
<keyword evidence="2" id="KW-1185">Reference proteome</keyword>